<comment type="caution">
    <text evidence="2">The sequence shown here is derived from an EMBL/GenBank/DDBJ whole genome shotgun (WGS) entry which is preliminary data.</text>
</comment>
<protein>
    <submittedName>
        <fullName evidence="2">Uncharacterized protein</fullName>
    </submittedName>
</protein>
<accession>A0A3L6F9J5</accession>
<organism evidence="2 3">
    <name type="scientific">Zea mays</name>
    <name type="common">Maize</name>
    <dbReference type="NCBI Taxonomy" id="4577"/>
    <lineage>
        <taxon>Eukaryota</taxon>
        <taxon>Viridiplantae</taxon>
        <taxon>Streptophyta</taxon>
        <taxon>Embryophyta</taxon>
        <taxon>Tracheophyta</taxon>
        <taxon>Spermatophyta</taxon>
        <taxon>Magnoliopsida</taxon>
        <taxon>Liliopsida</taxon>
        <taxon>Poales</taxon>
        <taxon>Poaceae</taxon>
        <taxon>PACMAD clade</taxon>
        <taxon>Panicoideae</taxon>
        <taxon>Andropogonodae</taxon>
        <taxon>Andropogoneae</taxon>
        <taxon>Tripsacinae</taxon>
        <taxon>Zea</taxon>
    </lineage>
</organism>
<name>A0A3L6F9J5_MAIZE</name>
<evidence type="ECO:0000256" key="1">
    <source>
        <dbReference type="SAM" id="Phobius"/>
    </source>
</evidence>
<evidence type="ECO:0000313" key="3">
    <source>
        <dbReference type="Proteomes" id="UP000251960"/>
    </source>
</evidence>
<reference evidence="2 3" key="1">
    <citation type="journal article" date="2018" name="Nat. Genet.">
        <title>Extensive intraspecific gene order and gene structural variations between Mo17 and other maize genomes.</title>
        <authorList>
            <person name="Sun S."/>
            <person name="Zhou Y."/>
            <person name="Chen J."/>
            <person name="Shi J."/>
            <person name="Zhao H."/>
            <person name="Zhao H."/>
            <person name="Song W."/>
            <person name="Zhang M."/>
            <person name="Cui Y."/>
            <person name="Dong X."/>
            <person name="Liu H."/>
            <person name="Ma X."/>
            <person name="Jiao Y."/>
            <person name="Wang B."/>
            <person name="Wei X."/>
            <person name="Stein J.C."/>
            <person name="Glaubitz J.C."/>
            <person name="Lu F."/>
            <person name="Yu G."/>
            <person name="Liang C."/>
            <person name="Fengler K."/>
            <person name="Li B."/>
            <person name="Rafalski A."/>
            <person name="Schnable P.S."/>
            <person name="Ware D.H."/>
            <person name="Buckler E.S."/>
            <person name="Lai J."/>
        </authorList>
    </citation>
    <scope>NUCLEOTIDE SEQUENCE [LARGE SCALE GENOMIC DNA]</scope>
    <source>
        <strain evidence="3">cv. Missouri 17</strain>
        <tissue evidence="2">Seedling</tissue>
    </source>
</reference>
<keyword evidence="1" id="KW-0812">Transmembrane</keyword>
<sequence length="141" mass="13487">MIATALLGAALGAARGPALVGIAAAADGPAIVGATAAEGADALGVAAAAESAAALVGAVVADGGAAVEVGGSVVFANATELEIAWVAVVQYAAEVGVVLVVAVAVLVLAPLAWGLRYSSLLEPQQTSFVAQQQLLPLSSQS</sequence>
<dbReference type="AlphaFoldDB" id="A0A3L6F9J5"/>
<dbReference type="Proteomes" id="UP000251960">
    <property type="component" value="Chromosome 4"/>
</dbReference>
<keyword evidence="1" id="KW-0472">Membrane</keyword>
<feature type="transmembrane region" description="Helical" evidence="1">
    <location>
        <begin position="95"/>
        <end position="115"/>
    </location>
</feature>
<proteinExistence type="predicted"/>
<dbReference type="EMBL" id="NCVQ01000005">
    <property type="protein sequence ID" value="PWZ29001.1"/>
    <property type="molecule type" value="Genomic_DNA"/>
</dbReference>
<keyword evidence="1" id="KW-1133">Transmembrane helix</keyword>
<evidence type="ECO:0000313" key="2">
    <source>
        <dbReference type="EMBL" id="PWZ29001.1"/>
    </source>
</evidence>
<gene>
    <name evidence="2" type="ORF">Zm00014a_010617</name>
</gene>